<name>A0A6B0YWS3_9CHLR</name>
<sequence>MNPLPTACPICQAGDLTVTGFFCRECDSRVEGRFLVETPFAGLTQEQMEFAATFIRCEGKFNRMEEELGMSYPTLRGRLHEMIRAMGFEPGRDEPAPLPEKARRQILEQLEAGAIDYEAAMEQLQNG</sequence>
<dbReference type="AlphaFoldDB" id="A0A6B0YWS3"/>
<accession>A0A6B0YWS3</accession>
<comment type="caution">
    <text evidence="2">The sequence shown here is derived from an EMBL/GenBank/DDBJ whole genome shotgun (WGS) entry which is preliminary data.</text>
</comment>
<proteinExistence type="predicted"/>
<protein>
    <submittedName>
        <fullName evidence="2">DUF2089 domain-containing protein</fullName>
    </submittedName>
</protein>
<dbReference type="Pfam" id="PF09862">
    <property type="entry name" value="DUF2089"/>
    <property type="match status" value="1"/>
</dbReference>
<organism evidence="2">
    <name type="scientific">Caldilineaceae bacterium SB0664_bin_27</name>
    <dbReference type="NCBI Taxonomy" id="2605260"/>
    <lineage>
        <taxon>Bacteria</taxon>
        <taxon>Bacillati</taxon>
        <taxon>Chloroflexota</taxon>
        <taxon>Caldilineae</taxon>
        <taxon>Caldilineales</taxon>
        <taxon>Caldilineaceae</taxon>
    </lineage>
</organism>
<evidence type="ECO:0000313" key="2">
    <source>
        <dbReference type="EMBL" id="MXY94615.1"/>
    </source>
</evidence>
<reference evidence="2" key="1">
    <citation type="submission" date="2019-09" db="EMBL/GenBank/DDBJ databases">
        <title>Characterisation of the sponge microbiome using genome-centric metagenomics.</title>
        <authorList>
            <person name="Engelberts J.P."/>
            <person name="Robbins S.J."/>
            <person name="De Goeij J.M."/>
            <person name="Aranda M."/>
            <person name="Bell S.C."/>
            <person name="Webster N.S."/>
        </authorList>
    </citation>
    <scope>NUCLEOTIDE SEQUENCE</scope>
    <source>
        <strain evidence="2">SB0664_bin_27</strain>
    </source>
</reference>
<gene>
    <name evidence="2" type="ORF">F4Y42_14330</name>
</gene>
<feature type="domain" description="DUF2089" evidence="1">
    <location>
        <begin position="43"/>
        <end position="89"/>
    </location>
</feature>
<evidence type="ECO:0000259" key="1">
    <source>
        <dbReference type="Pfam" id="PF09862"/>
    </source>
</evidence>
<dbReference type="EMBL" id="VXRG01000118">
    <property type="protein sequence ID" value="MXY94615.1"/>
    <property type="molecule type" value="Genomic_DNA"/>
</dbReference>
<dbReference type="InterPro" id="IPR018658">
    <property type="entry name" value="DUF2089"/>
</dbReference>